<feature type="domain" description="DUF1707" evidence="3">
    <location>
        <begin position="7"/>
        <end position="58"/>
    </location>
</feature>
<dbReference type="RefSeq" id="WP_132111859.1">
    <property type="nucleotide sequence ID" value="NZ_SLWS01000001.1"/>
</dbReference>
<evidence type="ECO:0000256" key="2">
    <source>
        <dbReference type="SAM" id="Phobius"/>
    </source>
</evidence>
<sequence>MSTEQVLASDAERHEVASTVQTAGGEGRLTLTETEERLAAVYAARYRHELTELTSDLPRQRPPARRLPARPLRIHAAVVVLVSALLIARWVLSGIPFFWPAFPIGWLVVSLVVHTRVDWRRRLVSG</sequence>
<keyword evidence="5" id="KW-1185">Reference proteome</keyword>
<evidence type="ECO:0000313" key="4">
    <source>
        <dbReference type="EMBL" id="TCO65455.1"/>
    </source>
</evidence>
<reference evidence="4 5" key="1">
    <citation type="submission" date="2019-03" db="EMBL/GenBank/DDBJ databases">
        <title>Genomic Encyclopedia of Type Strains, Phase IV (KMG-IV): sequencing the most valuable type-strain genomes for metagenomic binning, comparative biology and taxonomic classification.</title>
        <authorList>
            <person name="Goeker M."/>
        </authorList>
    </citation>
    <scope>NUCLEOTIDE SEQUENCE [LARGE SCALE GENOMIC DNA]</scope>
    <source>
        <strain evidence="4 5">DSM 45934</strain>
    </source>
</reference>
<protein>
    <submittedName>
        <fullName evidence="4">Uncharacterized protein DUF1707</fullName>
    </submittedName>
</protein>
<dbReference type="OrthoDB" id="3625082at2"/>
<comment type="caution">
    <text evidence="4">The sequence shown here is derived from an EMBL/GenBank/DDBJ whole genome shotgun (WGS) entry which is preliminary data.</text>
</comment>
<keyword evidence="2" id="KW-0812">Transmembrane</keyword>
<evidence type="ECO:0000259" key="3">
    <source>
        <dbReference type="Pfam" id="PF08044"/>
    </source>
</evidence>
<accession>A0A4R2KGA0</accession>
<dbReference type="InterPro" id="IPR012551">
    <property type="entry name" value="DUF1707_SHOCT-like"/>
</dbReference>
<dbReference type="AlphaFoldDB" id="A0A4R2KGA0"/>
<feature type="transmembrane region" description="Helical" evidence="2">
    <location>
        <begin position="72"/>
        <end position="91"/>
    </location>
</feature>
<dbReference type="Proteomes" id="UP000295680">
    <property type="component" value="Unassembled WGS sequence"/>
</dbReference>
<evidence type="ECO:0000313" key="5">
    <source>
        <dbReference type="Proteomes" id="UP000295680"/>
    </source>
</evidence>
<keyword evidence="2" id="KW-0472">Membrane</keyword>
<keyword evidence="2" id="KW-1133">Transmembrane helix</keyword>
<dbReference type="Pfam" id="PF08044">
    <property type="entry name" value="DUF1707"/>
    <property type="match status" value="1"/>
</dbReference>
<evidence type="ECO:0000256" key="1">
    <source>
        <dbReference type="SAM" id="MobiDB-lite"/>
    </source>
</evidence>
<proteinExistence type="predicted"/>
<organism evidence="4 5">
    <name type="scientific">Actinocrispum wychmicini</name>
    <dbReference type="NCBI Taxonomy" id="1213861"/>
    <lineage>
        <taxon>Bacteria</taxon>
        <taxon>Bacillati</taxon>
        <taxon>Actinomycetota</taxon>
        <taxon>Actinomycetes</taxon>
        <taxon>Pseudonocardiales</taxon>
        <taxon>Pseudonocardiaceae</taxon>
        <taxon>Actinocrispum</taxon>
    </lineage>
</organism>
<feature type="region of interest" description="Disordered" evidence="1">
    <location>
        <begin position="1"/>
        <end position="24"/>
    </location>
</feature>
<dbReference type="EMBL" id="SLWS01000001">
    <property type="protein sequence ID" value="TCO65455.1"/>
    <property type="molecule type" value="Genomic_DNA"/>
</dbReference>
<gene>
    <name evidence="4" type="ORF">EV192_1011247</name>
</gene>
<name>A0A4R2KGA0_9PSEU</name>
<feature type="transmembrane region" description="Helical" evidence="2">
    <location>
        <begin position="97"/>
        <end position="117"/>
    </location>
</feature>